<gene>
    <name evidence="3" type="ORF">SAMN05660293_00126</name>
</gene>
<proteinExistence type="predicted"/>
<evidence type="ECO:0000313" key="3">
    <source>
        <dbReference type="EMBL" id="SKB43567.1"/>
    </source>
</evidence>
<evidence type="ECO:0000256" key="1">
    <source>
        <dbReference type="SAM" id="Phobius"/>
    </source>
</evidence>
<evidence type="ECO:0000313" key="4">
    <source>
        <dbReference type="Proteomes" id="UP000190897"/>
    </source>
</evidence>
<keyword evidence="1" id="KW-0472">Membrane</keyword>
<protein>
    <recommendedName>
        <fullName evidence="2">Inner membrane protein YgaP-like transmembrane domain-containing protein</fullName>
    </recommendedName>
</protein>
<reference evidence="4" key="1">
    <citation type="submission" date="2017-02" db="EMBL/GenBank/DDBJ databases">
        <authorList>
            <person name="Varghese N."/>
            <person name="Submissions S."/>
        </authorList>
    </citation>
    <scope>NUCLEOTIDE SEQUENCE [LARGE SCALE GENOMIC DNA]</scope>
    <source>
        <strain evidence="4">DSM 22270</strain>
    </source>
</reference>
<name>A0A1T5B936_9BACT</name>
<feature type="transmembrane region" description="Helical" evidence="1">
    <location>
        <begin position="48"/>
        <end position="72"/>
    </location>
</feature>
<dbReference type="InterPro" id="IPR021309">
    <property type="entry name" value="YgaP-like_TM"/>
</dbReference>
<sequence>MSDKIFHHLNVIIMKSNMGSADKIIRALLAIAAVMLYFTGITSGTLGMALMAIGAVLLITSFLNFCPLYTIFSISTRNKK</sequence>
<dbReference type="AlphaFoldDB" id="A0A1T5B936"/>
<evidence type="ECO:0000259" key="2">
    <source>
        <dbReference type="Pfam" id="PF11127"/>
    </source>
</evidence>
<keyword evidence="1" id="KW-0812">Transmembrane</keyword>
<feature type="transmembrane region" description="Helical" evidence="1">
    <location>
        <begin position="24"/>
        <end position="42"/>
    </location>
</feature>
<dbReference type="EMBL" id="FUZA01000001">
    <property type="protein sequence ID" value="SKB43567.1"/>
    <property type="molecule type" value="Genomic_DNA"/>
</dbReference>
<accession>A0A1T5B936</accession>
<dbReference type="STRING" id="651661.SAMN05660293_00126"/>
<feature type="domain" description="Inner membrane protein YgaP-like transmembrane" evidence="2">
    <location>
        <begin position="14"/>
        <end position="79"/>
    </location>
</feature>
<dbReference type="Proteomes" id="UP000190897">
    <property type="component" value="Unassembled WGS sequence"/>
</dbReference>
<keyword evidence="1" id="KW-1133">Transmembrane helix</keyword>
<organism evidence="3 4">
    <name type="scientific">Dyadobacter psychrophilus</name>
    <dbReference type="NCBI Taxonomy" id="651661"/>
    <lineage>
        <taxon>Bacteria</taxon>
        <taxon>Pseudomonadati</taxon>
        <taxon>Bacteroidota</taxon>
        <taxon>Cytophagia</taxon>
        <taxon>Cytophagales</taxon>
        <taxon>Spirosomataceae</taxon>
        <taxon>Dyadobacter</taxon>
    </lineage>
</organism>
<keyword evidence="4" id="KW-1185">Reference proteome</keyword>
<dbReference type="Pfam" id="PF11127">
    <property type="entry name" value="YgaP-like_TM"/>
    <property type="match status" value="1"/>
</dbReference>